<dbReference type="PROSITE" id="PS51257">
    <property type="entry name" value="PROKAR_LIPOPROTEIN"/>
    <property type="match status" value="1"/>
</dbReference>
<evidence type="ECO:0008006" key="5">
    <source>
        <dbReference type="Google" id="ProtNLM"/>
    </source>
</evidence>
<evidence type="ECO:0000256" key="2">
    <source>
        <dbReference type="SAM" id="SignalP"/>
    </source>
</evidence>
<feature type="compositionally biased region" description="Polar residues" evidence="1">
    <location>
        <begin position="84"/>
        <end position="96"/>
    </location>
</feature>
<evidence type="ECO:0000313" key="4">
    <source>
        <dbReference type="Proteomes" id="UP000215145"/>
    </source>
</evidence>
<dbReference type="RefSeq" id="WP_089524366.1">
    <property type="nucleotide sequence ID" value="NZ_NMUQ01000001.1"/>
</dbReference>
<protein>
    <recommendedName>
        <fullName evidence="5">DUF3221 domain-containing protein</fullName>
    </recommendedName>
</protein>
<feature type="signal peptide" evidence="2">
    <location>
        <begin position="1"/>
        <end position="31"/>
    </location>
</feature>
<organism evidence="3 4">
    <name type="scientific">Paenibacillus herberti</name>
    <dbReference type="NCBI Taxonomy" id="1619309"/>
    <lineage>
        <taxon>Bacteria</taxon>
        <taxon>Bacillati</taxon>
        <taxon>Bacillota</taxon>
        <taxon>Bacilli</taxon>
        <taxon>Bacillales</taxon>
        <taxon>Paenibacillaceae</taxon>
        <taxon>Paenibacillus</taxon>
    </lineage>
</organism>
<keyword evidence="2" id="KW-0732">Signal</keyword>
<sequence length="166" mass="17446">MNLILTRRPSGKKRNSFAPASLTLMAMLMLAAGCGANPNDTANAQNVSGGGIVESSSGVSPDSAGKPVAEATPTPDKPAAGTSKPATQSQKQQGTGIFNGLADGHSAEIKTDTDTVVFQASTEQIEQMNKFEFGDPVSFSYIVKEINSETEGKIKQLWIVEIKKKS</sequence>
<dbReference type="Proteomes" id="UP000215145">
    <property type="component" value="Unassembled WGS sequence"/>
</dbReference>
<dbReference type="OrthoDB" id="2620571at2"/>
<evidence type="ECO:0000313" key="3">
    <source>
        <dbReference type="EMBL" id="OXM17291.1"/>
    </source>
</evidence>
<evidence type="ECO:0000256" key="1">
    <source>
        <dbReference type="SAM" id="MobiDB-lite"/>
    </source>
</evidence>
<accession>A0A229P5G1</accession>
<name>A0A229P5G1_9BACL</name>
<keyword evidence="4" id="KW-1185">Reference proteome</keyword>
<feature type="region of interest" description="Disordered" evidence="1">
    <location>
        <begin position="45"/>
        <end position="102"/>
    </location>
</feature>
<dbReference type="AlphaFoldDB" id="A0A229P5G1"/>
<reference evidence="3 4" key="1">
    <citation type="submission" date="2017-07" db="EMBL/GenBank/DDBJ databases">
        <title>Paenibacillus herberti R33 genome sequencing and assembly.</title>
        <authorList>
            <person name="Su W."/>
        </authorList>
    </citation>
    <scope>NUCLEOTIDE SEQUENCE [LARGE SCALE GENOMIC DNA]</scope>
    <source>
        <strain evidence="3 4">R33</strain>
    </source>
</reference>
<proteinExistence type="predicted"/>
<dbReference type="EMBL" id="NMUQ01000001">
    <property type="protein sequence ID" value="OXM17291.1"/>
    <property type="molecule type" value="Genomic_DNA"/>
</dbReference>
<feature type="chain" id="PRO_5039188651" description="DUF3221 domain-containing protein" evidence="2">
    <location>
        <begin position="32"/>
        <end position="166"/>
    </location>
</feature>
<gene>
    <name evidence="3" type="ORF">CGZ75_11995</name>
</gene>
<comment type="caution">
    <text evidence="3">The sequence shown here is derived from an EMBL/GenBank/DDBJ whole genome shotgun (WGS) entry which is preliminary data.</text>
</comment>